<proteinExistence type="predicted"/>
<keyword evidence="1" id="KW-0233">DNA recombination</keyword>
<evidence type="ECO:0000313" key="3">
    <source>
        <dbReference type="Proteomes" id="UP000198534"/>
    </source>
</evidence>
<name>A0A1H3BT07_9BACL</name>
<dbReference type="GO" id="GO:0015074">
    <property type="term" value="P:DNA integration"/>
    <property type="evidence" value="ECO:0007669"/>
    <property type="project" value="InterPro"/>
</dbReference>
<dbReference type="GO" id="GO:0006310">
    <property type="term" value="P:DNA recombination"/>
    <property type="evidence" value="ECO:0007669"/>
    <property type="project" value="UniProtKB-KW"/>
</dbReference>
<evidence type="ECO:0000256" key="1">
    <source>
        <dbReference type="ARBA" id="ARBA00023172"/>
    </source>
</evidence>
<dbReference type="InterPro" id="IPR011010">
    <property type="entry name" value="DNA_brk_join_enz"/>
</dbReference>
<sequence>MRVGEVSNLKWIDVDIYNGTLSVFGKARMQQSIPMTDKLKKELSEYQVFCQRDERLSFIRIRGGIGATRGSLKLRRKGTYTTIDRHQGTIEGLRLR</sequence>
<gene>
    <name evidence="2" type="ORF">SAMN05444487_1182</name>
</gene>
<dbReference type="EMBL" id="FNNQ01000018">
    <property type="protein sequence ID" value="SDX44329.1"/>
    <property type="molecule type" value="Genomic_DNA"/>
</dbReference>
<dbReference type="SUPFAM" id="SSF56349">
    <property type="entry name" value="DNA breaking-rejoining enzymes"/>
    <property type="match status" value="1"/>
</dbReference>
<accession>A0A1H3BT07</accession>
<evidence type="ECO:0000313" key="2">
    <source>
        <dbReference type="EMBL" id="SDX44329.1"/>
    </source>
</evidence>
<dbReference type="Gene3D" id="1.10.443.10">
    <property type="entry name" value="Intergrase catalytic core"/>
    <property type="match status" value="1"/>
</dbReference>
<organism evidence="2 3">
    <name type="scientific">Marininema mesophilum</name>
    <dbReference type="NCBI Taxonomy" id="1048340"/>
    <lineage>
        <taxon>Bacteria</taxon>
        <taxon>Bacillati</taxon>
        <taxon>Bacillota</taxon>
        <taxon>Bacilli</taxon>
        <taxon>Bacillales</taxon>
        <taxon>Thermoactinomycetaceae</taxon>
        <taxon>Marininema</taxon>
    </lineage>
</organism>
<dbReference type="Proteomes" id="UP000198534">
    <property type="component" value="Unassembled WGS sequence"/>
</dbReference>
<reference evidence="2 3" key="1">
    <citation type="submission" date="2016-10" db="EMBL/GenBank/DDBJ databases">
        <authorList>
            <person name="de Groot N.N."/>
        </authorList>
    </citation>
    <scope>NUCLEOTIDE SEQUENCE [LARGE SCALE GENOMIC DNA]</scope>
    <source>
        <strain evidence="2 3">DSM 45610</strain>
    </source>
</reference>
<keyword evidence="3" id="KW-1185">Reference proteome</keyword>
<dbReference type="STRING" id="1048340.SAMN05444487_1182"/>
<protein>
    <recommendedName>
        <fullName evidence="4">Phage integrase family protein</fullName>
    </recommendedName>
</protein>
<dbReference type="AlphaFoldDB" id="A0A1H3BT07"/>
<dbReference type="InterPro" id="IPR013762">
    <property type="entry name" value="Integrase-like_cat_sf"/>
</dbReference>
<dbReference type="GO" id="GO:0003677">
    <property type="term" value="F:DNA binding"/>
    <property type="evidence" value="ECO:0007669"/>
    <property type="project" value="InterPro"/>
</dbReference>
<evidence type="ECO:0008006" key="4">
    <source>
        <dbReference type="Google" id="ProtNLM"/>
    </source>
</evidence>